<keyword evidence="10 14" id="KW-0472">Membrane</keyword>
<dbReference type="SUPFAM" id="SSF52058">
    <property type="entry name" value="L domain-like"/>
    <property type="match status" value="1"/>
</dbReference>
<feature type="transmembrane region" description="Helical" evidence="14">
    <location>
        <begin position="616"/>
        <end position="637"/>
    </location>
</feature>
<keyword evidence="9" id="KW-0406">Ion transport</keyword>
<dbReference type="InterPro" id="IPR001611">
    <property type="entry name" value="Leu-rich_rpt"/>
</dbReference>
<dbReference type="Proteomes" id="UP000504635">
    <property type="component" value="Unplaced"/>
</dbReference>
<evidence type="ECO:0000256" key="7">
    <source>
        <dbReference type="ARBA" id="ARBA00022737"/>
    </source>
</evidence>
<keyword evidence="3" id="KW-1003">Cell membrane</keyword>
<keyword evidence="4" id="KW-0433">Leucine-rich repeat</keyword>
<keyword evidence="13" id="KW-0175">Coiled coil</keyword>
<evidence type="ECO:0000256" key="13">
    <source>
        <dbReference type="SAM" id="Coils"/>
    </source>
</evidence>
<accession>A0A6J2YM32</accession>
<dbReference type="SMART" id="SM00365">
    <property type="entry name" value="LRR_SD22"/>
    <property type="match status" value="6"/>
</dbReference>
<dbReference type="OrthoDB" id="676979at2759"/>
<dbReference type="PANTHER" id="PTHR46473">
    <property type="entry name" value="GH08155P"/>
    <property type="match status" value="1"/>
</dbReference>
<evidence type="ECO:0000256" key="15">
    <source>
        <dbReference type="SAM" id="SignalP"/>
    </source>
</evidence>
<dbReference type="PANTHER" id="PTHR46473:SF10">
    <property type="entry name" value="LD45603P-RELATED"/>
    <property type="match status" value="1"/>
</dbReference>
<sequence>MKTFICTLIWLAVICKYEDFVNALINCEERSETFYSKFEKERYPGVSGIHLYCVNTNFHNIFQNILEDDDYNSEDFDIEDYDNEIDTNNIRILSIYNSSLGVLKGSPQSNQLGRLKYVRKLDISHNNITKILPGFFAAFSKLLELNLSDNNNSNLIEGVFSNLHQLQILNMSNNNIEQLDDHVFLGLTRLYMLDLSNNTLKYISSVTFASNTRLEILILNNNYFMKIDAFPLSIKSLCVTNNNISEFRSYNNFENLDLSFNRIESVEIDKNIVNLNLSYNNIIDTNIIGNVRFLNASHNNLTSVRGLNSRNIERLDLSFNNISDMDPNSFSNSTELRYINIQHNYLTDMPSNIFLYLTSLEYLDISYNLFSKYQHGLNNNWANIFSSKYLKSVSLAHNFWICADLKEILTVLHIRGVEIINVDKKYERSNILGIECLDIDQNQSVKTFNLSVLDWQFESEISEKMDKVQNLSVSFNQRIAEVENKISDVNSTNEHLQNELLAKMNLSQLNDLKEDIRNITDKIKHFYNYSNIDNNKVLSDKILLDCLKNRPKNISHCFYKLIENELMVLMEMSDTKYEKKIEQMSKDIKALYDKYDSTRTISYVPLTDQSTGFGTFFQVLTLILLIIIFLALVYISYHMKKTRTDSIRKEHIALL</sequence>
<evidence type="ECO:0000256" key="4">
    <source>
        <dbReference type="ARBA" id="ARBA00022614"/>
    </source>
</evidence>
<evidence type="ECO:0000256" key="2">
    <source>
        <dbReference type="ARBA" id="ARBA00022448"/>
    </source>
</evidence>
<name>A0A6J2YM32_SITOR</name>
<dbReference type="InterPro" id="IPR003591">
    <property type="entry name" value="Leu-rich_rpt_typical-subtyp"/>
</dbReference>
<dbReference type="KEGG" id="soy:115888738"/>
<reference evidence="17" key="1">
    <citation type="submission" date="2025-08" db="UniProtKB">
        <authorList>
            <consortium name="RefSeq"/>
        </authorList>
    </citation>
    <scope>IDENTIFICATION</scope>
    <source>
        <tissue evidence="17">Gonads</tissue>
    </source>
</reference>
<feature type="chain" id="PRO_5026836532" evidence="15">
    <location>
        <begin position="24"/>
        <end position="655"/>
    </location>
</feature>
<evidence type="ECO:0000256" key="10">
    <source>
        <dbReference type="ARBA" id="ARBA00023136"/>
    </source>
</evidence>
<keyword evidence="16" id="KW-1185">Reference proteome</keyword>
<evidence type="ECO:0000256" key="3">
    <source>
        <dbReference type="ARBA" id="ARBA00022475"/>
    </source>
</evidence>
<organism evidence="16 17">
    <name type="scientific">Sitophilus oryzae</name>
    <name type="common">Rice weevil</name>
    <name type="synonym">Curculio oryzae</name>
    <dbReference type="NCBI Taxonomy" id="7048"/>
    <lineage>
        <taxon>Eukaryota</taxon>
        <taxon>Metazoa</taxon>
        <taxon>Ecdysozoa</taxon>
        <taxon>Arthropoda</taxon>
        <taxon>Hexapoda</taxon>
        <taxon>Insecta</taxon>
        <taxon>Pterygota</taxon>
        <taxon>Neoptera</taxon>
        <taxon>Endopterygota</taxon>
        <taxon>Coleoptera</taxon>
        <taxon>Polyphaga</taxon>
        <taxon>Cucujiformia</taxon>
        <taxon>Curculionidae</taxon>
        <taxon>Dryophthorinae</taxon>
        <taxon>Sitophilus</taxon>
    </lineage>
</organism>
<evidence type="ECO:0000256" key="12">
    <source>
        <dbReference type="ARBA" id="ARBA00023303"/>
    </source>
</evidence>
<evidence type="ECO:0000256" key="6">
    <source>
        <dbReference type="ARBA" id="ARBA00022729"/>
    </source>
</evidence>
<dbReference type="Gene3D" id="3.80.10.10">
    <property type="entry name" value="Ribonuclease Inhibitor"/>
    <property type="match status" value="1"/>
</dbReference>
<keyword evidence="6 15" id="KW-0732">Signal</keyword>
<dbReference type="SMART" id="SM00369">
    <property type="entry name" value="LRR_TYP"/>
    <property type="match status" value="7"/>
</dbReference>
<feature type="signal peptide" evidence="15">
    <location>
        <begin position="1"/>
        <end position="23"/>
    </location>
</feature>
<dbReference type="Pfam" id="PF13855">
    <property type="entry name" value="LRR_8"/>
    <property type="match status" value="2"/>
</dbReference>
<dbReference type="GO" id="GO:0005886">
    <property type="term" value="C:plasma membrane"/>
    <property type="evidence" value="ECO:0007669"/>
    <property type="project" value="UniProtKB-SubCell"/>
</dbReference>
<keyword evidence="8 14" id="KW-1133">Transmembrane helix</keyword>
<evidence type="ECO:0000256" key="11">
    <source>
        <dbReference type="ARBA" id="ARBA00023157"/>
    </source>
</evidence>
<evidence type="ECO:0000256" key="9">
    <source>
        <dbReference type="ARBA" id="ARBA00023065"/>
    </source>
</evidence>
<evidence type="ECO:0000256" key="1">
    <source>
        <dbReference type="ARBA" id="ARBA00004162"/>
    </source>
</evidence>
<gene>
    <name evidence="17" type="primary">LOC115888738</name>
</gene>
<dbReference type="PROSITE" id="PS51450">
    <property type="entry name" value="LRR"/>
    <property type="match status" value="3"/>
</dbReference>
<evidence type="ECO:0000256" key="5">
    <source>
        <dbReference type="ARBA" id="ARBA00022692"/>
    </source>
</evidence>
<dbReference type="AlphaFoldDB" id="A0A6J2YM32"/>
<dbReference type="InterPro" id="IPR032675">
    <property type="entry name" value="LRR_dom_sf"/>
</dbReference>
<protein>
    <submittedName>
        <fullName evidence="17">Chaoptin-like</fullName>
    </submittedName>
</protein>
<keyword evidence="5 14" id="KW-0812">Transmembrane</keyword>
<comment type="subcellular location">
    <subcellularLocation>
        <location evidence="1">Cell membrane</location>
        <topology evidence="1">Single-pass membrane protein</topology>
    </subcellularLocation>
</comment>
<evidence type="ECO:0000256" key="8">
    <source>
        <dbReference type="ARBA" id="ARBA00022989"/>
    </source>
</evidence>
<dbReference type="RefSeq" id="XP_030764432.1">
    <property type="nucleotide sequence ID" value="XM_030908572.1"/>
</dbReference>
<proteinExistence type="predicted"/>
<dbReference type="GeneID" id="115888738"/>
<feature type="coiled-coil region" evidence="13">
    <location>
        <begin position="465"/>
        <end position="499"/>
    </location>
</feature>
<keyword evidence="7" id="KW-0677">Repeat</keyword>
<keyword evidence="2" id="KW-0813">Transport</keyword>
<dbReference type="GO" id="GO:0034220">
    <property type="term" value="P:monoatomic ion transmembrane transport"/>
    <property type="evidence" value="ECO:0007669"/>
    <property type="project" value="UniProtKB-KW"/>
</dbReference>
<keyword evidence="12" id="KW-0407">Ion channel</keyword>
<dbReference type="InParanoid" id="A0A6J2YM32"/>
<keyword evidence="11" id="KW-1015">Disulfide bond</keyword>
<evidence type="ECO:0000313" key="17">
    <source>
        <dbReference type="RefSeq" id="XP_030764432.1"/>
    </source>
</evidence>
<evidence type="ECO:0000313" key="16">
    <source>
        <dbReference type="Proteomes" id="UP000504635"/>
    </source>
</evidence>
<dbReference type="InterPro" id="IPR051432">
    <property type="entry name" value="KCNMA1_auxiliary"/>
</dbReference>
<evidence type="ECO:0000256" key="14">
    <source>
        <dbReference type="SAM" id="Phobius"/>
    </source>
</evidence>